<evidence type="ECO:0000256" key="1">
    <source>
        <dbReference type="SAM" id="SignalP"/>
    </source>
</evidence>
<dbReference type="SMART" id="SM00452">
    <property type="entry name" value="STI"/>
    <property type="match status" value="1"/>
</dbReference>
<dbReference type="Gene3D" id="2.80.10.50">
    <property type="match status" value="1"/>
</dbReference>
<sequence length="203" mass="21205">MESSLLHLLLLSSLLLAIVSAVAAQGAVLDSDGDALLRGRQYYARSIYRGGRGGGLTLVAANESCPSHVAQASPVNPNGLALAFFPENFTAGTISTGRTLYIRFAAAPPCSGGRSALWQVRQSSRYLTTGGSESSAVGPHNSRFAIYRDNSARGYQIQLCPCSAGVARPSCRLGCFGALGVTSARLLSLNAGSRHIVTFVKAK</sequence>
<gene>
    <name evidence="2" type="ORF">SI8410_06008489</name>
</gene>
<dbReference type="AlphaFoldDB" id="A0A7I8KL17"/>
<evidence type="ECO:0000313" key="3">
    <source>
        <dbReference type="Proteomes" id="UP000663760"/>
    </source>
</evidence>
<dbReference type="OrthoDB" id="1918435at2759"/>
<dbReference type="Pfam" id="PF00197">
    <property type="entry name" value="Kunitz_legume"/>
    <property type="match status" value="1"/>
</dbReference>
<protein>
    <submittedName>
        <fullName evidence="2">Uncharacterized protein</fullName>
    </submittedName>
</protein>
<evidence type="ECO:0000313" key="2">
    <source>
        <dbReference type="EMBL" id="CAA7397824.1"/>
    </source>
</evidence>
<feature type="chain" id="PRO_5029893995" evidence="1">
    <location>
        <begin position="25"/>
        <end position="203"/>
    </location>
</feature>
<proteinExistence type="predicted"/>
<keyword evidence="1" id="KW-0732">Signal</keyword>
<keyword evidence="3" id="KW-1185">Reference proteome</keyword>
<dbReference type="EMBL" id="LR746269">
    <property type="protein sequence ID" value="CAA7397824.1"/>
    <property type="molecule type" value="Genomic_DNA"/>
</dbReference>
<dbReference type="InterPro" id="IPR011065">
    <property type="entry name" value="Kunitz_inhibitor_STI-like_sf"/>
</dbReference>
<dbReference type="PANTHER" id="PTHR33107">
    <property type="entry name" value="KUNITZ TRYPSIN INHIBITOR 2"/>
    <property type="match status" value="1"/>
</dbReference>
<organism evidence="2 3">
    <name type="scientific">Spirodela intermedia</name>
    <name type="common">Intermediate duckweed</name>
    <dbReference type="NCBI Taxonomy" id="51605"/>
    <lineage>
        <taxon>Eukaryota</taxon>
        <taxon>Viridiplantae</taxon>
        <taxon>Streptophyta</taxon>
        <taxon>Embryophyta</taxon>
        <taxon>Tracheophyta</taxon>
        <taxon>Spermatophyta</taxon>
        <taxon>Magnoliopsida</taxon>
        <taxon>Liliopsida</taxon>
        <taxon>Araceae</taxon>
        <taxon>Lemnoideae</taxon>
        <taxon>Spirodela</taxon>
    </lineage>
</organism>
<name>A0A7I8KL17_SPIIN</name>
<dbReference type="PANTHER" id="PTHR33107:SF5">
    <property type="entry name" value="KUNITZ TRYPSIN INHIBITOR 5"/>
    <property type="match status" value="1"/>
</dbReference>
<dbReference type="GO" id="GO:0004866">
    <property type="term" value="F:endopeptidase inhibitor activity"/>
    <property type="evidence" value="ECO:0007669"/>
    <property type="project" value="InterPro"/>
</dbReference>
<reference evidence="2" key="1">
    <citation type="submission" date="2020-02" db="EMBL/GenBank/DDBJ databases">
        <authorList>
            <person name="Scholz U."/>
            <person name="Mascher M."/>
            <person name="Fiebig A."/>
        </authorList>
    </citation>
    <scope>NUCLEOTIDE SEQUENCE</scope>
</reference>
<accession>A0A7I8KL17</accession>
<dbReference type="InterPro" id="IPR002160">
    <property type="entry name" value="Prot_inh_Kunz-lg"/>
</dbReference>
<feature type="signal peptide" evidence="1">
    <location>
        <begin position="1"/>
        <end position="24"/>
    </location>
</feature>
<dbReference type="SUPFAM" id="SSF50386">
    <property type="entry name" value="STI-like"/>
    <property type="match status" value="1"/>
</dbReference>
<dbReference type="Proteomes" id="UP000663760">
    <property type="component" value="Chromosome 6"/>
</dbReference>